<keyword evidence="2" id="KW-1185">Reference proteome</keyword>
<evidence type="ECO:0008006" key="3">
    <source>
        <dbReference type="Google" id="ProtNLM"/>
    </source>
</evidence>
<evidence type="ECO:0000313" key="1">
    <source>
        <dbReference type="EMBL" id="KAG0493162.1"/>
    </source>
</evidence>
<accession>A0A835VC12</accession>
<feature type="non-terminal residue" evidence="1">
    <location>
        <position position="115"/>
    </location>
</feature>
<dbReference type="GO" id="GO:0004252">
    <property type="term" value="F:serine-type endopeptidase activity"/>
    <property type="evidence" value="ECO:0007669"/>
    <property type="project" value="InterPro"/>
</dbReference>
<organism evidence="1 2">
    <name type="scientific">Vanilla planifolia</name>
    <name type="common">Vanilla</name>
    <dbReference type="NCBI Taxonomy" id="51239"/>
    <lineage>
        <taxon>Eukaryota</taxon>
        <taxon>Viridiplantae</taxon>
        <taxon>Streptophyta</taxon>
        <taxon>Embryophyta</taxon>
        <taxon>Tracheophyta</taxon>
        <taxon>Spermatophyta</taxon>
        <taxon>Magnoliopsida</taxon>
        <taxon>Liliopsida</taxon>
        <taxon>Asparagales</taxon>
        <taxon>Orchidaceae</taxon>
        <taxon>Vanilloideae</taxon>
        <taxon>Vanilleae</taxon>
        <taxon>Vanilla</taxon>
    </lineage>
</organism>
<sequence>MLPSSSEFLPAEERTCTKNNSMASLRLNEASFIASLMPKKEIGADRFIESHPTYDGRGVIIAIFDSGIDPAASGLQVTSDRKPKIIDILDCTGSGDVDTSKVVKVDADGYIAGAS</sequence>
<evidence type="ECO:0000313" key="2">
    <source>
        <dbReference type="Proteomes" id="UP000636800"/>
    </source>
</evidence>
<dbReference type="AlphaFoldDB" id="A0A835VC12"/>
<name>A0A835VC12_VANPL</name>
<gene>
    <name evidence="1" type="ORF">HPP92_006560</name>
</gene>
<proteinExistence type="predicted"/>
<dbReference type="Gene3D" id="3.40.50.200">
    <property type="entry name" value="Peptidase S8/S53 domain"/>
    <property type="match status" value="1"/>
</dbReference>
<dbReference type="Proteomes" id="UP000636800">
    <property type="component" value="Chromosome 2"/>
</dbReference>
<dbReference type="InterPro" id="IPR036852">
    <property type="entry name" value="Peptidase_S8/S53_dom_sf"/>
</dbReference>
<dbReference type="EMBL" id="JADCNL010000002">
    <property type="protein sequence ID" value="KAG0493162.1"/>
    <property type="molecule type" value="Genomic_DNA"/>
</dbReference>
<reference evidence="1 2" key="1">
    <citation type="journal article" date="2020" name="Nat. Food">
        <title>A phased Vanilla planifolia genome enables genetic improvement of flavour and production.</title>
        <authorList>
            <person name="Hasing T."/>
            <person name="Tang H."/>
            <person name="Brym M."/>
            <person name="Khazi F."/>
            <person name="Huang T."/>
            <person name="Chambers A.H."/>
        </authorList>
    </citation>
    <scope>NUCLEOTIDE SEQUENCE [LARGE SCALE GENOMIC DNA]</scope>
    <source>
        <tissue evidence="1">Leaf</tissue>
    </source>
</reference>
<protein>
    <recommendedName>
        <fullName evidence="3">Tripeptidyl-peptidase II</fullName>
    </recommendedName>
</protein>
<dbReference type="SUPFAM" id="SSF52743">
    <property type="entry name" value="Subtilisin-like"/>
    <property type="match status" value="1"/>
</dbReference>
<comment type="caution">
    <text evidence="1">The sequence shown here is derived from an EMBL/GenBank/DDBJ whole genome shotgun (WGS) entry which is preliminary data.</text>
</comment>
<dbReference type="GO" id="GO:0006508">
    <property type="term" value="P:proteolysis"/>
    <property type="evidence" value="ECO:0007669"/>
    <property type="project" value="InterPro"/>
</dbReference>